<reference evidence="1 2" key="1">
    <citation type="submission" date="2019-11" db="EMBL/GenBank/DDBJ databases">
        <authorList>
            <person name="Jiang L.-Q."/>
        </authorList>
    </citation>
    <scope>NUCLEOTIDE SEQUENCE [LARGE SCALE GENOMIC DNA]</scope>
    <source>
        <strain evidence="1 2">YIM 132087</strain>
    </source>
</reference>
<name>A0A7K1FPM2_9ACTN</name>
<keyword evidence="2" id="KW-1185">Reference proteome</keyword>
<evidence type="ECO:0000313" key="1">
    <source>
        <dbReference type="EMBL" id="MTD15183.1"/>
    </source>
</evidence>
<dbReference type="EMBL" id="WLYK01000005">
    <property type="protein sequence ID" value="MTD15183.1"/>
    <property type="molecule type" value="Genomic_DNA"/>
</dbReference>
<sequence length="92" mass="10464">MFTENNIQDVEITDGAPYVRALVDKLIDLDRNRINKSDELVMRKAVFGLLEIVAELERRLVALEDPIARSEWQGRLETVSTAPTPDQVRLGE</sequence>
<organism evidence="1 2">
    <name type="scientific">Nakamurella alba</name>
    <dbReference type="NCBI Taxonomy" id="2665158"/>
    <lineage>
        <taxon>Bacteria</taxon>
        <taxon>Bacillati</taxon>
        <taxon>Actinomycetota</taxon>
        <taxon>Actinomycetes</taxon>
        <taxon>Nakamurellales</taxon>
        <taxon>Nakamurellaceae</taxon>
        <taxon>Nakamurella</taxon>
    </lineage>
</organism>
<proteinExistence type="predicted"/>
<accession>A0A7K1FPM2</accession>
<gene>
    <name evidence="1" type="ORF">GIS00_14665</name>
</gene>
<protein>
    <submittedName>
        <fullName evidence="1">Uncharacterized protein</fullName>
    </submittedName>
</protein>
<comment type="caution">
    <text evidence="1">The sequence shown here is derived from an EMBL/GenBank/DDBJ whole genome shotgun (WGS) entry which is preliminary data.</text>
</comment>
<dbReference type="RefSeq" id="WP_154769137.1">
    <property type="nucleotide sequence ID" value="NZ_WLYK01000005.1"/>
</dbReference>
<evidence type="ECO:0000313" key="2">
    <source>
        <dbReference type="Proteomes" id="UP000460221"/>
    </source>
</evidence>
<dbReference type="Proteomes" id="UP000460221">
    <property type="component" value="Unassembled WGS sequence"/>
</dbReference>
<dbReference type="AlphaFoldDB" id="A0A7K1FPM2"/>